<evidence type="ECO:0000256" key="1">
    <source>
        <dbReference type="SAM" id="Phobius"/>
    </source>
</evidence>
<comment type="caution">
    <text evidence="2">The sequence shown here is derived from an EMBL/GenBank/DDBJ whole genome shotgun (WGS) entry which is preliminary data.</text>
</comment>
<dbReference type="EMBL" id="JOKG01000001">
    <property type="protein sequence ID" value="KEQ15740.1"/>
    <property type="molecule type" value="Genomic_DNA"/>
</dbReference>
<accession>A0A081NBB7</accession>
<protein>
    <submittedName>
        <fullName evidence="2">Uncharacterized protein</fullName>
    </submittedName>
</protein>
<name>A0A081NBB7_9GAMM</name>
<organism evidence="2 3">
    <name type="scientific">Endozoicomonas montiporae</name>
    <dbReference type="NCBI Taxonomy" id="1027273"/>
    <lineage>
        <taxon>Bacteria</taxon>
        <taxon>Pseudomonadati</taxon>
        <taxon>Pseudomonadota</taxon>
        <taxon>Gammaproteobacteria</taxon>
        <taxon>Oceanospirillales</taxon>
        <taxon>Endozoicomonadaceae</taxon>
        <taxon>Endozoicomonas</taxon>
    </lineage>
</organism>
<gene>
    <name evidence="2" type="ORF">GZ77_04090</name>
</gene>
<evidence type="ECO:0000313" key="3">
    <source>
        <dbReference type="Proteomes" id="UP000028006"/>
    </source>
</evidence>
<dbReference type="AlphaFoldDB" id="A0A081NBB7"/>
<keyword evidence="1" id="KW-1133">Transmembrane helix</keyword>
<evidence type="ECO:0000313" key="2">
    <source>
        <dbReference type="EMBL" id="KEQ15740.1"/>
    </source>
</evidence>
<feature type="transmembrane region" description="Helical" evidence="1">
    <location>
        <begin position="55"/>
        <end position="75"/>
    </location>
</feature>
<keyword evidence="3" id="KW-1185">Reference proteome</keyword>
<proteinExistence type="predicted"/>
<keyword evidence="1" id="KW-0812">Transmembrane</keyword>
<keyword evidence="1" id="KW-0472">Membrane</keyword>
<dbReference type="Proteomes" id="UP000028006">
    <property type="component" value="Unassembled WGS sequence"/>
</dbReference>
<sequence>MTKDLSENKFLISLSLTSSHYWLMIAANREVIFRRFLSEPTNTDSIQPLSRKNYLLNRLVVFALSITILSVIALMPTTKMEPVFLMLKLKNALYHSSLSFHF</sequence>
<reference evidence="2 3" key="1">
    <citation type="submission" date="2014-06" db="EMBL/GenBank/DDBJ databases">
        <title>Whole Genome Sequences of Three Symbiotic Endozoicomonas Bacteria.</title>
        <authorList>
            <person name="Neave M.J."/>
            <person name="Apprill A."/>
            <person name="Voolstra C.R."/>
        </authorList>
    </citation>
    <scope>NUCLEOTIDE SEQUENCE [LARGE SCALE GENOMIC DNA]</scope>
    <source>
        <strain evidence="2 3">LMG 24815</strain>
    </source>
</reference>